<dbReference type="AlphaFoldDB" id="A0A809RL22"/>
<proteinExistence type="predicted"/>
<organism evidence="1 2">
    <name type="scientific">Sulfuriferula nivalis</name>
    <dbReference type="NCBI Taxonomy" id="2675298"/>
    <lineage>
        <taxon>Bacteria</taxon>
        <taxon>Pseudomonadati</taxon>
        <taxon>Pseudomonadota</taxon>
        <taxon>Betaproteobacteria</taxon>
        <taxon>Nitrosomonadales</taxon>
        <taxon>Sulfuricellaceae</taxon>
        <taxon>Sulfuriferula</taxon>
    </lineage>
</organism>
<dbReference type="KEGG" id="sniv:SFSGTM_28430"/>
<dbReference type="EMBL" id="AP021881">
    <property type="protein sequence ID" value="BBP02135.1"/>
    <property type="molecule type" value="Genomic_DNA"/>
</dbReference>
<dbReference type="RefSeq" id="WP_162085810.1">
    <property type="nucleotide sequence ID" value="NZ_AP021881.1"/>
</dbReference>
<name>A0A809RL22_9PROT</name>
<sequence>MSLIIQPNSTPSAPIEKRVTLKTKEGQMVSADFTLQDENGRQSAAEYMRHLYTSIKEKLGEVVIAQLGDNADPFNVAELKKQILYIAAFHDSMFGTFNRTSEIPEQERTDFIEIFLLAIATVIPGRNIMVDLSKNTLSDGAGLN</sequence>
<gene>
    <name evidence="1" type="ORF">SFSGTM_28430</name>
</gene>
<evidence type="ECO:0000313" key="1">
    <source>
        <dbReference type="EMBL" id="BBP02135.1"/>
    </source>
</evidence>
<keyword evidence="2" id="KW-1185">Reference proteome</keyword>
<protein>
    <submittedName>
        <fullName evidence="1">Uncharacterized protein</fullName>
    </submittedName>
</protein>
<reference evidence="2" key="1">
    <citation type="submission" date="2019-11" db="EMBL/GenBank/DDBJ databases">
        <title>Isolation and characterization of a novel species in the genus Sulfuriferula.</title>
        <authorList>
            <person name="Mochizuki J."/>
            <person name="Kojima H."/>
            <person name="Fukui M."/>
        </authorList>
    </citation>
    <scope>NUCLEOTIDE SEQUENCE [LARGE SCALE GENOMIC DNA]</scope>
    <source>
        <strain evidence="2">SGTM</strain>
    </source>
</reference>
<dbReference type="Proteomes" id="UP000463939">
    <property type="component" value="Chromosome"/>
</dbReference>
<evidence type="ECO:0000313" key="2">
    <source>
        <dbReference type="Proteomes" id="UP000463939"/>
    </source>
</evidence>
<accession>A0A809RL22</accession>